<accession>A0A091CNH5</accession>
<name>A0A091CNH5_FUKDA</name>
<evidence type="ECO:0000256" key="1">
    <source>
        <dbReference type="SAM" id="MobiDB-lite"/>
    </source>
</evidence>
<sequence>MKKKKKVEEEEEKEDEKEKSPSRHISGVTESQRGQQCADPSPLVSASPFNKPQRGPLSLLFTTDPSS</sequence>
<evidence type="ECO:0000313" key="3">
    <source>
        <dbReference type="Proteomes" id="UP000028990"/>
    </source>
</evidence>
<dbReference type="EMBL" id="KN125005">
    <property type="protein sequence ID" value="KFO19542.1"/>
    <property type="molecule type" value="Genomic_DNA"/>
</dbReference>
<organism evidence="2 3">
    <name type="scientific">Fukomys damarensis</name>
    <name type="common">Damaraland mole rat</name>
    <name type="synonym">Cryptomys damarensis</name>
    <dbReference type="NCBI Taxonomy" id="885580"/>
    <lineage>
        <taxon>Eukaryota</taxon>
        <taxon>Metazoa</taxon>
        <taxon>Chordata</taxon>
        <taxon>Craniata</taxon>
        <taxon>Vertebrata</taxon>
        <taxon>Euteleostomi</taxon>
        <taxon>Mammalia</taxon>
        <taxon>Eutheria</taxon>
        <taxon>Euarchontoglires</taxon>
        <taxon>Glires</taxon>
        <taxon>Rodentia</taxon>
        <taxon>Hystricomorpha</taxon>
        <taxon>Bathyergidae</taxon>
        <taxon>Fukomys</taxon>
    </lineage>
</organism>
<gene>
    <name evidence="2" type="ORF">H920_19065</name>
</gene>
<reference evidence="2 3" key="1">
    <citation type="submission" date="2013-11" db="EMBL/GenBank/DDBJ databases">
        <title>The Damaraland mole rat (Fukomys damarensis) genome and evolution of African mole rats.</title>
        <authorList>
            <person name="Gladyshev V.N."/>
            <person name="Fang X."/>
        </authorList>
    </citation>
    <scope>NUCLEOTIDE SEQUENCE [LARGE SCALE GENOMIC DNA]</scope>
    <source>
        <tissue evidence="2">Liver</tissue>
    </source>
</reference>
<proteinExistence type="predicted"/>
<evidence type="ECO:0000313" key="2">
    <source>
        <dbReference type="EMBL" id="KFO19542.1"/>
    </source>
</evidence>
<keyword evidence="3" id="KW-1185">Reference proteome</keyword>
<feature type="region of interest" description="Disordered" evidence="1">
    <location>
        <begin position="1"/>
        <end position="67"/>
    </location>
</feature>
<dbReference type="Proteomes" id="UP000028990">
    <property type="component" value="Unassembled WGS sequence"/>
</dbReference>
<dbReference type="AlphaFoldDB" id="A0A091CNH5"/>
<protein>
    <submittedName>
        <fullName evidence="2">Uncharacterized protein</fullName>
    </submittedName>
</protein>